<name>A0A512E2Z0_9PROT</name>
<keyword evidence="3" id="KW-1185">Reference proteome</keyword>
<organism evidence="2 3">
    <name type="scientific">Skermanella aerolata</name>
    <dbReference type="NCBI Taxonomy" id="393310"/>
    <lineage>
        <taxon>Bacteria</taxon>
        <taxon>Pseudomonadati</taxon>
        <taxon>Pseudomonadota</taxon>
        <taxon>Alphaproteobacteria</taxon>
        <taxon>Rhodospirillales</taxon>
        <taxon>Azospirillaceae</taxon>
        <taxon>Skermanella</taxon>
    </lineage>
</organism>
<evidence type="ECO:0000256" key="1">
    <source>
        <dbReference type="SAM" id="Coils"/>
    </source>
</evidence>
<sequence>MATLKLKLSPHGEALRRLNDTLRLKIRQQHEEAKLRAEELVRQSKLWIEARNYPAEAPAGAVRADVLAGCHDDAARGIRARELPDCRHRPTGCGTTGQTLPAPAFWIVWQDGRPQPMTPGEIHRESLRLINLHNLGEIRRSELADRLRRAREAATLTLTRHRRIDPLVRHAGLDGEEAAERFEAQVRTFLTDASFADWDEALAWCQIQTVYGACLNAYSNLNTTADQMGRLAAEGRALRAELGSRDVSEDDLERLRERYRKLDKQHAFWEWRLEAACEAYRRIVATVQVTDSGDIALFRSLPSEWTPPACRARRPGARRPA</sequence>
<dbReference type="Proteomes" id="UP000321523">
    <property type="component" value="Unassembled WGS sequence"/>
</dbReference>
<comment type="caution">
    <text evidence="2">The sequence shown here is derived from an EMBL/GenBank/DDBJ whole genome shotgun (WGS) entry which is preliminary data.</text>
</comment>
<gene>
    <name evidence="2" type="ORF">SAE02_69880</name>
</gene>
<evidence type="ECO:0000313" key="3">
    <source>
        <dbReference type="Proteomes" id="UP000321523"/>
    </source>
</evidence>
<proteinExistence type="predicted"/>
<accession>A0A512E2Z0</accession>
<reference evidence="2 3" key="1">
    <citation type="submission" date="2019-07" db="EMBL/GenBank/DDBJ databases">
        <title>Whole genome shotgun sequence of Skermanella aerolata NBRC 106429.</title>
        <authorList>
            <person name="Hosoyama A."/>
            <person name="Uohara A."/>
            <person name="Ohji S."/>
            <person name="Ichikawa N."/>
        </authorList>
    </citation>
    <scope>NUCLEOTIDE SEQUENCE [LARGE SCALE GENOMIC DNA]</scope>
    <source>
        <strain evidence="2 3">NBRC 106429</strain>
    </source>
</reference>
<dbReference type="RefSeq" id="WP_044435940.1">
    <property type="nucleotide sequence ID" value="NZ_BJYZ01000051.1"/>
</dbReference>
<keyword evidence="1" id="KW-0175">Coiled coil</keyword>
<dbReference type="AlphaFoldDB" id="A0A512E2Z0"/>
<feature type="coiled-coil region" evidence="1">
    <location>
        <begin position="245"/>
        <end position="272"/>
    </location>
</feature>
<dbReference type="EMBL" id="BJYZ01000051">
    <property type="protein sequence ID" value="GEO42840.1"/>
    <property type="molecule type" value="Genomic_DNA"/>
</dbReference>
<protein>
    <submittedName>
        <fullName evidence="2">Uncharacterized protein</fullName>
    </submittedName>
</protein>
<evidence type="ECO:0000313" key="2">
    <source>
        <dbReference type="EMBL" id="GEO42840.1"/>
    </source>
</evidence>